<comment type="caution">
    <text evidence="2">The sequence shown here is derived from an EMBL/GenBank/DDBJ whole genome shotgun (WGS) entry which is preliminary data.</text>
</comment>
<feature type="domain" description="Ribosomal RNA large subunit methyltransferase K/L-like methyltransferase" evidence="1">
    <location>
        <begin position="434"/>
        <end position="499"/>
    </location>
</feature>
<proteinExistence type="predicted"/>
<dbReference type="InterPro" id="IPR000241">
    <property type="entry name" value="RlmKL-like_Mtase"/>
</dbReference>
<dbReference type="AlphaFoldDB" id="A0A9P6MZ05"/>
<dbReference type="EMBL" id="JAAAID010000330">
    <property type="protein sequence ID" value="KAG0018834.1"/>
    <property type="molecule type" value="Genomic_DNA"/>
</dbReference>
<protein>
    <submittedName>
        <fullName evidence="2">THUMP domain-containing protein 3</fullName>
    </submittedName>
</protein>
<keyword evidence="3" id="KW-1185">Reference proteome</keyword>
<dbReference type="Proteomes" id="UP000703661">
    <property type="component" value="Unassembled WGS sequence"/>
</dbReference>
<feature type="domain" description="Ribosomal RNA large subunit methyltransferase K/L-like methyltransferase" evidence="1">
    <location>
        <begin position="324"/>
        <end position="374"/>
    </location>
</feature>
<evidence type="ECO:0000259" key="1">
    <source>
        <dbReference type="Pfam" id="PF01170"/>
    </source>
</evidence>
<dbReference type="InterPro" id="IPR029063">
    <property type="entry name" value="SAM-dependent_MTases_sf"/>
</dbReference>
<sequence length="530" mass="58195">MHSSILQAYHDSAGAMNITANPQQEHQSQLKEEKSIQLFLSVPGGLEDVVVCKLPTLLVEAAGKISYRIGSGYLTVNFFVNEESFRASNTTVVTRVIADLVQHPPPCIFAAYVSIGTIAIPRKIFDSSKDLLVYVLGGFRRLQQQEQCGKENDTCSDEPAADLGLSWHEGLSVLGSTPSPLAKRLNLSISRSGQDPGNLSGVPSMRFRASFDRGDVQHKGVRSQDIAAGLGGVTGKVFSSWSVDLKDYDIEVMGRWIQEDLEEVDFKLESPEPASGDNSDGSGVQCPLECSSNKTSEQGCMPEEIKMQVGMTLPLALSTCPYRFRPMDGRTSLKIEIAYSLLAMANPKPGNVVLDMCSGVGTIPIVGAAHYPECHFTGLEVVPFNVEKAGENSKAMIERVNQERLKSGRCDSISSSPMTKEDPLARCPCLLVGDARAVCWRSKSIDLIISDLPWGQRESSHLSNCKLYPKLVKEIIRLLKVNGRALLVTGERRLLQRQLDSPFAKPHLKLLQKREITIGFKVMVFELERV</sequence>
<dbReference type="SUPFAM" id="SSF53335">
    <property type="entry name" value="S-adenosyl-L-methionine-dependent methyltransferases"/>
    <property type="match status" value="1"/>
</dbReference>
<accession>A0A9P6MZ05</accession>
<gene>
    <name evidence="2" type="primary">THUMPD3</name>
    <name evidence="2" type="ORF">BGZ80_006671</name>
</gene>
<name>A0A9P6MZ05_9FUNG</name>
<organism evidence="2 3">
    <name type="scientific">Entomortierella chlamydospora</name>
    <dbReference type="NCBI Taxonomy" id="101097"/>
    <lineage>
        <taxon>Eukaryota</taxon>
        <taxon>Fungi</taxon>
        <taxon>Fungi incertae sedis</taxon>
        <taxon>Mucoromycota</taxon>
        <taxon>Mortierellomycotina</taxon>
        <taxon>Mortierellomycetes</taxon>
        <taxon>Mortierellales</taxon>
        <taxon>Mortierellaceae</taxon>
        <taxon>Entomortierella</taxon>
    </lineage>
</organism>
<evidence type="ECO:0000313" key="2">
    <source>
        <dbReference type="EMBL" id="KAG0018834.1"/>
    </source>
</evidence>
<reference evidence="2" key="1">
    <citation type="journal article" date="2020" name="Fungal Divers.">
        <title>Resolving the Mortierellaceae phylogeny through synthesis of multi-gene phylogenetics and phylogenomics.</title>
        <authorList>
            <person name="Vandepol N."/>
            <person name="Liber J."/>
            <person name="Desiro A."/>
            <person name="Na H."/>
            <person name="Kennedy M."/>
            <person name="Barry K."/>
            <person name="Grigoriev I.V."/>
            <person name="Miller A.N."/>
            <person name="O'Donnell K."/>
            <person name="Stajich J.E."/>
            <person name="Bonito G."/>
        </authorList>
    </citation>
    <scope>NUCLEOTIDE SEQUENCE</scope>
    <source>
        <strain evidence="2">NRRL 2769</strain>
    </source>
</reference>
<dbReference type="GO" id="GO:0030488">
    <property type="term" value="P:tRNA methylation"/>
    <property type="evidence" value="ECO:0007669"/>
    <property type="project" value="TreeGrafter"/>
</dbReference>
<evidence type="ECO:0000313" key="3">
    <source>
        <dbReference type="Proteomes" id="UP000703661"/>
    </source>
</evidence>
<dbReference type="Gene3D" id="3.40.50.150">
    <property type="entry name" value="Vaccinia Virus protein VP39"/>
    <property type="match status" value="1"/>
</dbReference>
<dbReference type="GO" id="GO:0016423">
    <property type="term" value="F:tRNA (guanine) methyltransferase activity"/>
    <property type="evidence" value="ECO:0007669"/>
    <property type="project" value="TreeGrafter"/>
</dbReference>
<dbReference type="PANTHER" id="PTHR14911:SF13">
    <property type="entry name" value="TRNA (GUANINE(6)-N2)-METHYLTRANSFERASE THUMP3"/>
    <property type="match status" value="1"/>
</dbReference>
<dbReference type="PANTHER" id="PTHR14911">
    <property type="entry name" value="THUMP DOMAIN-CONTAINING"/>
    <property type="match status" value="1"/>
</dbReference>
<dbReference type="CDD" id="cd02440">
    <property type="entry name" value="AdoMet_MTases"/>
    <property type="match status" value="1"/>
</dbReference>
<dbReference type="Pfam" id="PF01170">
    <property type="entry name" value="UPF0020"/>
    <property type="match status" value="2"/>
</dbReference>
<dbReference type="GO" id="GO:0043527">
    <property type="term" value="C:tRNA methyltransferase complex"/>
    <property type="evidence" value="ECO:0007669"/>
    <property type="project" value="UniProtKB-ARBA"/>
</dbReference>